<name>A0A166WPH2_9PEZI</name>
<organism evidence="4 5">
    <name type="scientific">Colletotrichum tofieldiae</name>
    <dbReference type="NCBI Taxonomy" id="708197"/>
    <lineage>
        <taxon>Eukaryota</taxon>
        <taxon>Fungi</taxon>
        <taxon>Dikarya</taxon>
        <taxon>Ascomycota</taxon>
        <taxon>Pezizomycotina</taxon>
        <taxon>Sordariomycetes</taxon>
        <taxon>Hypocreomycetidae</taxon>
        <taxon>Glomerellales</taxon>
        <taxon>Glomerellaceae</taxon>
        <taxon>Colletotrichum</taxon>
        <taxon>Colletotrichum spaethianum species complex</taxon>
    </lineage>
</organism>
<evidence type="ECO:0000256" key="3">
    <source>
        <dbReference type="ARBA" id="ARBA00023242"/>
    </source>
</evidence>
<dbReference type="PANTHER" id="PTHR47840:SF1">
    <property type="entry name" value="ZN(II)2CYS6 TRANSCRIPTION FACTOR (EUROFUNG)"/>
    <property type="match status" value="1"/>
</dbReference>
<evidence type="ECO:0000256" key="1">
    <source>
        <dbReference type="ARBA" id="ARBA00023015"/>
    </source>
</evidence>
<keyword evidence="2" id="KW-0804">Transcription</keyword>
<proteinExistence type="predicted"/>
<protein>
    <submittedName>
        <fullName evidence="4">C6 zinc finger domain-containing protein</fullName>
    </submittedName>
</protein>
<dbReference type="Proteomes" id="UP000076552">
    <property type="component" value="Unassembled WGS sequence"/>
</dbReference>
<evidence type="ECO:0000256" key="2">
    <source>
        <dbReference type="ARBA" id="ARBA00023163"/>
    </source>
</evidence>
<dbReference type="PANTHER" id="PTHR47840">
    <property type="entry name" value="ZN(II)2CYS6 TRANSCRIPTION FACTOR (EUROFUNG)-RELATED"/>
    <property type="match status" value="1"/>
</dbReference>
<keyword evidence="1" id="KW-0805">Transcription regulation</keyword>
<dbReference type="AlphaFoldDB" id="A0A166WPH2"/>
<sequence length="241" mass="27743">MSIAQLMGLNRLNKPARYKVFDSETKCDAQHLWFRIVFWDQYLSLKLDISQGFTDRSMVSDPILAKDTPMGRLGRIHCIVASRILECNWSKSSADSMNLTQTLDVQLQEAANSLTYKWWLIPDLRAILAKVEDVFRDTRRLLTQVYHYNLLNQLYLPVCVNASRKMLSRVIKLHNFNSISGNCRTIDFLALMAAMTLLLAHMDSRCSAGENLLAHQYHSDRAMIEKVHEKMEAVNDLTPIH</sequence>
<evidence type="ECO:0000313" key="4">
    <source>
        <dbReference type="EMBL" id="KZL75863.1"/>
    </source>
</evidence>
<keyword evidence="3" id="KW-0539">Nucleus</keyword>
<accession>A0A166WPH2</accession>
<reference evidence="4 5" key="1">
    <citation type="submission" date="2015-06" db="EMBL/GenBank/DDBJ databases">
        <title>Survival trade-offs in plant roots during colonization by closely related pathogenic and mutualistic fungi.</title>
        <authorList>
            <person name="Hacquard S."/>
            <person name="Kracher B."/>
            <person name="Hiruma K."/>
            <person name="Weinman A."/>
            <person name="Muench P."/>
            <person name="Garrido Oter R."/>
            <person name="Ver Loren van Themaat E."/>
            <person name="Dallerey J.-F."/>
            <person name="Damm U."/>
            <person name="Henrissat B."/>
            <person name="Lespinet O."/>
            <person name="Thon M."/>
            <person name="Kemen E."/>
            <person name="McHardy A.C."/>
            <person name="Schulze-Lefert P."/>
            <person name="O'Connell R.J."/>
        </authorList>
    </citation>
    <scope>NUCLEOTIDE SEQUENCE [LARGE SCALE GENOMIC DNA]</scope>
    <source>
        <strain evidence="4 5">0861</strain>
    </source>
</reference>
<gene>
    <name evidence="4" type="ORF">CT0861_00938</name>
</gene>
<evidence type="ECO:0000313" key="5">
    <source>
        <dbReference type="Proteomes" id="UP000076552"/>
    </source>
</evidence>
<dbReference type="EMBL" id="LFIV01000020">
    <property type="protein sequence ID" value="KZL75863.1"/>
    <property type="molecule type" value="Genomic_DNA"/>
</dbReference>
<comment type="caution">
    <text evidence="4">The sequence shown here is derived from an EMBL/GenBank/DDBJ whole genome shotgun (WGS) entry which is preliminary data.</text>
</comment>
<keyword evidence="5" id="KW-1185">Reference proteome</keyword>
<dbReference type="CDD" id="cd12148">
    <property type="entry name" value="fungal_TF_MHR"/>
    <property type="match status" value="1"/>
</dbReference>
<dbReference type="STRING" id="708197.A0A166WPH2"/>